<proteinExistence type="inferred from homology"/>
<dbReference type="InterPro" id="IPR043427">
    <property type="entry name" value="YscJ/FliF"/>
</dbReference>
<comment type="subunit">
    <text evidence="11">The basal body constitutes a major portion of the flagellar organelle and consists of four rings (L,P,S, and M) mounted on a central rod. The M ring is integral to the inner membrane of the cell and may be connected to the flagellar rod via the S ring. The S (supramembrane ring) lies just distal to the M ring. The L and P rings lie in the outer membrane and the periplasmic space, respectively.</text>
</comment>
<evidence type="ECO:0000256" key="8">
    <source>
        <dbReference type="ARBA" id="ARBA00022989"/>
    </source>
</evidence>
<dbReference type="Pfam" id="PF08345">
    <property type="entry name" value="YscJ_FliF_C"/>
    <property type="match status" value="1"/>
</dbReference>
<evidence type="ECO:0000259" key="15">
    <source>
        <dbReference type="Pfam" id="PF01514"/>
    </source>
</evidence>
<protein>
    <recommendedName>
        <fullName evidence="5 12">Flagellar M-ring protein</fullName>
    </recommendedName>
</protein>
<feature type="transmembrane region" description="Helical" evidence="14">
    <location>
        <begin position="464"/>
        <end position="483"/>
    </location>
</feature>
<evidence type="ECO:0000256" key="7">
    <source>
        <dbReference type="ARBA" id="ARBA00022692"/>
    </source>
</evidence>
<dbReference type="InterPro" id="IPR000067">
    <property type="entry name" value="FlgMring_FliF"/>
</dbReference>
<keyword evidence="7 14" id="KW-0812">Transmembrane</keyword>
<dbReference type="InterPro" id="IPR006182">
    <property type="entry name" value="FliF_N_dom"/>
</dbReference>
<evidence type="ECO:0000256" key="5">
    <source>
        <dbReference type="ARBA" id="ARBA00017949"/>
    </source>
</evidence>
<keyword evidence="17" id="KW-0969">Cilium</keyword>
<dbReference type="PRINTS" id="PR01009">
    <property type="entry name" value="FLGMRINGFLIF"/>
</dbReference>
<comment type="caution">
    <text evidence="17">The sequence shown here is derived from an EMBL/GenBank/DDBJ whole genome shotgun (WGS) entry which is preliminary data.</text>
</comment>
<evidence type="ECO:0000256" key="4">
    <source>
        <dbReference type="ARBA" id="ARBA00007971"/>
    </source>
</evidence>
<keyword evidence="8 14" id="KW-1133">Transmembrane helix</keyword>
<evidence type="ECO:0000313" key="18">
    <source>
        <dbReference type="Proteomes" id="UP001306592"/>
    </source>
</evidence>
<keyword evidence="10 12" id="KW-0975">Bacterial flagellum</keyword>
<dbReference type="Proteomes" id="UP001306592">
    <property type="component" value="Unassembled WGS sequence"/>
</dbReference>
<comment type="similarity">
    <text evidence="4 12">Belongs to the FliF family.</text>
</comment>
<gene>
    <name evidence="17" type="primary">fliF</name>
    <name evidence="17" type="ORF">V8N49_19720</name>
</gene>
<dbReference type="Gene3D" id="3.30.300.30">
    <property type="match status" value="1"/>
</dbReference>
<dbReference type="InterPro" id="IPR045851">
    <property type="entry name" value="AMP-bd_C_sf"/>
</dbReference>
<comment type="function">
    <text evidence="1 12">The M ring may be actively involved in energy transduction.</text>
</comment>
<feature type="compositionally biased region" description="Polar residues" evidence="13">
    <location>
        <begin position="342"/>
        <end position="365"/>
    </location>
</feature>
<accession>A0ABU8DK40</accession>
<feature type="region of interest" description="Disordered" evidence="13">
    <location>
        <begin position="272"/>
        <end position="369"/>
    </location>
</feature>
<organism evidence="17 18">
    <name type="scientific">Erwinia aphidicola</name>
    <dbReference type="NCBI Taxonomy" id="68334"/>
    <lineage>
        <taxon>Bacteria</taxon>
        <taxon>Pseudomonadati</taxon>
        <taxon>Pseudomonadota</taxon>
        <taxon>Gammaproteobacteria</taxon>
        <taxon>Enterobacterales</taxon>
        <taxon>Erwiniaceae</taxon>
        <taxon>Erwinia</taxon>
    </lineage>
</organism>
<dbReference type="InterPro" id="IPR013556">
    <property type="entry name" value="Flag_M-ring_C"/>
</dbReference>
<evidence type="ECO:0000256" key="12">
    <source>
        <dbReference type="PIRNR" id="PIRNR004862"/>
    </source>
</evidence>
<evidence type="ECO:0000256" key="10">
    <source>
        <dbReference type="ARBA" id="ARBA00023143"/>
    </source>
</evidence>
<evidence type="ECO:0000259" key="16">
    <source>
        <dbReference type="Pfam" id="PF08345"/>
    </source>
</evidence>
<keyword evidence="9 14" id="KW-0472">Membrane</keyword>
<evidence type="ECO:0000256" key="11">
    <source>
        <dbReference type="ARBA" id="ARBA00025936"/>
    </source>
</evidence>
<dbReference type="EMBL" id="JBANEI010000017">
    <property type="protein sequence ID" value="MEI2683879.1"/>
    <property type="molecule type" value="Genomic_DNA"/>
</dbReference>
<dbReference type="Pfam" id="PF01514">
    <property type="entry name" value="YscJ_FliF"/>
    <property type="match status" value="1"/>
</dbReference>
<keyword evidence="6" id="KW-1003">Cell membrane</keyword>
<evidence type="ECO:0000256" key="1">
    <source>
        <dbReference type="ARBA" id="ARBA00003820"/>
    </source>
</evidence>
<evidence type="ECO:0000256" key="3">
    <source>
        <dbReference type="ARBA" id="ARBA00004651"/>
    </source>
</evidence>
<feature type="domain" description="Flagellar M-ring N-terminal" evidence="15">
    <location>
        <begin position="50"/>
        <end position="224"/>
    </location>
</feature>
<dbReference type="PANTHER" id="PTHR30046">
    <property type="entry name" value="FLAGELLAR M-RING PROTEIN"/>
    <property type="match status" value="1"/>
</dbReference>
<keyword evidence="17" id="KW-0282">Flagellum</keyword>
<sequence length="567" mass="62113">MSATTNDLKSNPADSIKAAMSSFRANPKLLLVIAAAAALSAIIAVLIWAKEPGYRVLFSNISDEDGGAIVTQLSQMNIPYRIDTPGGAIMVPEGIVHEARMKMAQQGLPKGGSVGFELLDQEKFGISQFSEQINFQRALEGELSRTIENLGPILTARVHLAVPKPSMFVRDQKQPTASVSVTLAQGRRLDDSQVTAITHLVSSAVTGLSADNVTLVDQRGNLLTQSGVRGMQTSQLKYTNEIENDYQQRIQRLLAPLVGDSNVRTQVTAQMDFTQQERTDEQYQPNADSDKMAIRSRQSSQSAQGNGRTTGGVPGALSNTPPTPATAPLTKPLTPATPAAKGQNNSTSTQTAGAGSNESAQPYNNRNDETTNFEVDRTLIHTKTSVGQIQRLSVAVVINYLPAGKEGKPGPLAAAELERINTLVKEAIGYSAARGDSINIVNSAFNGVEAEVVPPLWQQQSFQALMMSIARYLVIAIIAWVLWRKLVQPTWTRHQETAIRRMEMEQQVRQFELDEKKKVAEMQAHAKAQRRVDSEMNSQQLRELAEQEPRVIALVMRQWINKEQQKP</sequence>
<feature type="transmembrane region" description="Helical" evidence="14">
    <location>
        <begin position="29"/>
        <end position="49"/>
    </location>
</feature>
<name>A0ABU8DK40_ERWAP</name>
<keyword evidence="17" id="KW-0966">Cell projection</keyword>
<evidence type="ECO:0000256" key="9">
    <source>
        <dbReference type="ARBA" id="ARBA00023136"/>
    </source>
</evidence>
<dbReference type="PANTHER" id="PTHR30046:SF0">
    <property type="entry name" value="FLAGELLAR M-RING PROTEIN"/>
    <property type="match status" value="1"/>
</dbReference>
<feature type="compositionally biased region" description="Low complexity" evidence="13">
    <location>
        <begin position="326"/>
        <end position="341"/>
    </location>
</feature>
<comment type="subcellular location">
    <subcellularLocation>
        <location evidence="2 12">Bacterial flagellum basal body</location>
    </subcellularLocation>
    <subcellularLocation>
        <location evidence="3">Cell membrane</location>
        <topology evidence="3">Multi-pass membrane protein</topology>
    </subcellularLocation>
</comment>
<dbReference type="RefSeq" id="WP_336203647.1">
    <property type="nucleotide sequence ID" value="NZ_JBANEI010000017.1"/>
</dbReference>
<feature type="domain" description="Flagellar M-ring C-terminal" evidence="16">
    <location>
        <begin position="254"/>
        <end position="445"/>
    </location>
</feature>
<dbReference type="NCBIfam" id="TIGR00206">
    <property type="entry name" value="fliF"/>
    <property type="match status" value="1"/>
</dbReference>
<evidence type="ECO:0000256" key="13">
    <source>
        <dbReference type="SAM" id="MobiDB-lite"/>
    </source>
</evidence>
<keyword evidence="18" id="KW-1185">Reference proteome</keyword>
<reference evidence="17 18" key="1">
    <citation type="submission" date="2024-02" db="EMBL/GenBank/DDBJ databases">
        <title>First report Erwinia aphidicola in onion in Chile.</title>
        <authorList>
            <person name="Valenzuela M."/>
            <person name="Pena M."/>
            <person name="Dutta B."/>
        </authorList>
    </citation>
    <scope>NUCLEOTIDE SEQUENCE [LARGE SCALE GENOMIC DNA]</scope>
    <source>
        <strain evidence="17 18">QCJ3A</strain>
    </source>
</reference>
<evidence type="ECO:0000313" key="17">
    <source>
        <dbReference type="EMBL" id="MEI2683879.1"/>
    </source>
</evidence>
<evidence type="ECO:0000256" key="2">
    <source>
        <dbReference type="ARBA" id="ARBA00004117"/>
    </source>
</evidence>
<evidence type="ECO:0000256" key="14">
    <source>
        <dbReference type="SAM" id="Phobius"/>
    </source>
</evidence>
<dbReference type="PIRSF" id="PIRSF004862">
    <property type="entry name" value="FliF"/>
    <property type="match status" value="1"/>
</dbReference>
<evidence type="ECO:0000256" key="6">
    <source>
        <dbReference type="ARBA" id="ARBA00022475"/>
    </source>
</evidence>